<sequence>MTDRRQLLLDAAVRVLGTRGPRHLTHRAVDAEAGLPEGSASNRFRTREALVDAVFARLVEVETQAWQRLAADLPPGDVDATARVLGRLIREFTTERREVTLARYALFVEAAVRPELRPAIEAGRAQLAGWGVPLLAALGSTDPPAHFRMLLALVDGLFGNQLAAPDDAFDPESAVATLLHGFRAGGRC</sequence>
<dbReference type="Gene3D" id="1.10.357.10">
    <property type="entry name" value="Tetracycline Repressor, domain 2"/>
    <property type="match status" value="1"/>
</dbReference>
<accession>A0A1C5JID1</accession>
<name>A0A1C5JID1_9ACTN</name>
<feature type="domain" description="HTH tetR-type" evidence="3">
    <location>
        <begin position="2"/>
        <end position="62"/>
    </location>
</feature>
<dbReference type="SUPFAM" id="SSF46689">
    <property type="entry name" value="Homeodomain-like"/>
    <property type="match status" value="1"/>
</dbReference>
<proteinExistence type="predicted"/>
<dbReference type="InterPro" id="IPR001647">
    <property type="entry name" value="HTH_TetR"/>
</dbReference>
<organism evidence="4 5">
    <name type="scientific">Micromonospora humi</name>
    <dbReference type="NCBI Taxonomy" id="745366"/>
    <lineage>
        <taxon>Bacteria</taxon>
        <taxon>Bacillati</taxon>
        <taxon>Actinomycetota</taxon>
        <taxon>Actinomycetes</taxon>
        <taxon>Micromonosporales</taxon>
        <taxon>Micromonosporaceae</taxon>
        <taxon>Micromonospora</taxon>
    </lineage>
</organism>
<dbReference type="Proteomes" id="UP000199360">
    <property type="component" value="Unassembled WGS sequence"/>
</dbReference>
<dbReference type="Pfam" id="PF17940">
    <property type="entry name" value="TetR_C_31"/>
    <property type="match status" value="1"/>
</dbReference>
<dbReference type="SUPFAM" id="SSF48498">
    <property type="entry name" value="Tetracyclin repressor-like, C-terminal domain"/>
    <property type="match status" value="1"/>
</dbReference>
<dbReference type="AlphaFoldDB" id="A0A1C5JID1"/>
<dbReference type="PROSITE" id="PS50977">
    <property type="entry name" value="HTH_TETR_2"/>
    <property type="match status" value="1"/>
</dbReference>
<protein>
    <submittedName>
        <fullName evidence="4">Transcriptional regulator, TetR family</fullName>
    </submittedName>
</protein>
<dbReference type="InterPro" id="IPR041583">
    <property type="entry name" value="TetR_C_31"/>
</dbReference>
<dbReference type="EMBL" id="FMDM01000011">
    <property type="protein sequence ID" value="SCG70312.1"/>
    <property type="molecule type" value="Genomic_DNA"/>
</dbReference>
<dbReference type="RefSeq" id="WP_091067285.1">
    <property type="nucleotide sequence ID" value="NZ_FMDM01000011.1"/>
</dbReference>
<evidence type="ECO:0000313" key="4">
    <source>
        <dbReference type="EMBL" id="SCG70312.1"/>
    </source>
</evidence>
<keyword evidence="1 2" id="KW-0238">DNA-binding</keyword>
<dbReference type="STRING" id="745366.GA0070213_111122"/>
<dbReference type="OrthoDB" id="7506349at2"/>
<evidence type="ECO:0000259" key="3">
    <source>
        <dbReference type="PROSITE" id="PS50977"/>
    </source>
</evidence>
<evidence type="ECO:0000313" key="5">
    <source>
        <dbReference type="Proteomes" id="UP000199360"/>
    </source>
</evidence>
<dbReference type="Pfam" id="PF00440">
    <property type="entry name" value="TetR_N"/>
    <property type="match status" value="1"/>
</dbReference>
<evidence type="ECO:0000256" key="2">
    <source>
        <dbReference type="PROSITE-ProRule" id="PRU00335"/>
    </source>
</evidence>
<dbReference type="InterPro" id="IPR036271">
    <property type="entry name" value="Tet_transcr_reg_TetR-rel_C_sf"/>
</dbReference>
<reference evidence="5" key="1">
    <citation type="submission" date="2016-06" db="EMBL/GenBank/DDBJ databases">
        <authorList>
            <person name="Varghese N."/>
            <person name="Submissions Spin"/>
        </authorList>
    </citation>
    <scope>NUCLEOTIDE SEQUENCE [LARGE SCALE GENOMIC DNA]</scope>
    <source>
        <strain evidence="5">DSM 45647</strain>
    </source>
</reference>
<gene>
    <name evidence="4" type="ORF">GA0070213_111122</name>
</gene>
<dbReference type="InterPro" id="IPR009057">
    <property type="entry name" value="Homeodomain-like_sf"/>
</dbReference>
<keyword evidence="5" id="KW-1185">Reference proteome</keyword>
<dbReference type="GO" id="GO:0003677">
    <property type="term" value="F:DNA binding"/>
    <property type="evidence" value="ECO:0007669"/>
    <property type="project" value="UniProtKB-UniRule"/>
</dbReference>
<evidence type="ECO:0000256" key="1">
    <source>
        <dbReference type="ARBA" id="ARBA00023125"/>
    </source>
</evidence>
<feature type="DNA-binding region" description="H-T-H motif" evidence="2">
    <location>
        <begin position="25"/>
        <end position="44"/>
    </location>
</feature>